<evidence type="ECO:0000313" key="3">
    <source>
        <dbReference type="Proteomes" id="UP000184536"/>
    </source>
</evidence>
<dbReference type="STRING" id="1121919.SAMN02745975_00887"/>
<accession>A0A1M6F2P0</accession>
<dbReference type="AlphaFoldDB" id="A0A1M6F2P0"/>
<keyword evidence="3" id="KW-1185">Reference proteome</keyword>
<protein>
    <recommendedName>
        <fullName evidence="1">DUF7916 domain-containing protein</fullName>
    </recommendedName>
</protein>
<dbReference type="OrthoDB" id="5581965at2"/>
<sequence>MDRILDMRPKDLVKLDGKQLLDSIRAAEGRTIICEILCPVMPLLFDVTNAELVAAFGADIILLNFYDTQKPAIFGITPQEGESPIEAVKRLSGRAVGVNLEPVDPNKEVLGQRSILEPGRIATRETMRRAYEQGAQIITLTGNPKTGVSNDQIERAIREAREELGDRIIIIAGKMHSAGTGGEMSEGIVNKSVIGSFLNAGADIILLPAPGTVPGITLEFVKEMGDFIHQRGGMLLTTIGTSQEGSDGDTVKSIALYAKMAGADCHHIGDAGYTGIAVPENIMTYSVAIRGRRHTYRRMAMRG</sequence>
<proteinExistence type="predicted"/>
<dbReference type="EMBL" id="FQZV01000010">
    <property type="protein sequence ID" value="SHI91943.1"/>
    <property type="molecule type" value="Genomic_DNA"/>
</dbReference>
<evidence type="ECO:0000313" key="2">
    <source>
        <dbReference type="EMBL" id="SHI91943.1"/>
    </source>
</evidence>
<dbReference type="Proteomes" id="UP000184536">
    <property type="component" value="Unassembled WGS sequence"/>
</dbReference>
<dbReference type="SUPFAM" id="SSF51366">
    <property type="entry name" value="Ribulose-phoshate binding barrel"/>
    <property type="match status" value="1"/>
</dbReference>
<evidence type="ECO:0000259" key="1">
    <source>
        <dbReference type="Pfam" id="PF25509"/>
    </source>
</evidence>
<feature type="domain" description="DUF7916" evidence="1">
    <location>
        <begin position="5"/>
        <end position="301"/>
    </location>
</feature>
<organism evidence="2 3">
    <name type="scientific">Geosporobacter subterraneus DSM 17957</name>
    <dbReference type="NCBI Taxonomy" id="1121919"/>
    <lineage>
        <taxon>Bacteria</taxon>
        <taxon>Bacillati</taxon>
        <taxon>Bacillota</taxon>
        <taxon>Clostridia</taxon>
        <taxon>Peptostreptococcales</taxon>
        <taxon>Thermotaleaceae</taxon>
        <taxon>Geosporobacter</taxon>
    </lineage>
</organism>
<dbReference type="RefSeq" id="WP_110940160.1">
    <property type="nucleotide sequence ID" value="NZ_FQZV01000010.1"/>
</dbReference>
<name>A0A1M6F2P0_9FIRM</name>
<dbReference type="Pfam" id="PF25509">
    <property type="entry name" value="DUF7916"/>
    <property type="match status" value="1"/>
</dbReference>
<dbReference type="InterPro" id="IPR011060">
    <property type="entry name" value="RibuloseP-bd_barrel"/>
</dbReference>
<gene>
    <name evidence="2" type="ORF">SAMN02745975_00887</name>
</gene>
<dbReference type="InterPro" id="IPR057238">
    <property type="entry name" value="DUF7916"/>
</dbReference>
<reference evidence="3" key="1">
    <citation type="submission" date="2016-11" db="EMBL/GenBank/DDBJ databases">
        <authorList>
            <person name="Varghese N."/>
            <person name="Submissions S."/>
        </authorList>
    </citation>
    <scope>NUCLEOTIDE SEQUENCE [LARGE SCALE GENOMIC DNA]</scope>
    <source>
        <strain evidence="3">DSM 17957</strain>
    </source>
</reference>